<accession>A0A917DED5</accession>
<dbReference type="Proteomes" id="UP000625735">
    <property type="component" value="Unassembled WGS sequence"/>
</dbReference>
<keyword evidence="2" id="KW-1185">Reference proteome</keyword>
<evidence type="ECO:0000313" key="1">
    <source>
        <dbReference type="EMBL" id="GGD30156.1"/>
    </source>
</evidence>
<comment type="caution">
    <text evidence="1">The sequence shown here is derived from an EMBL/GenBank/DDBJ whole genome shotgun (WGS) entry which is preliminary data.</text>
</comment>
<reference evidence="1" key="2">
    <citation type="submission" date="2020-09" db="EMBL/GenBank/DDBJ databases">
        <authorList>
            <person name="Sun Q."/>
            <person name="Zhou Y."/>
        </authorList>
    </citation>
    <scope>NUCLEOTIDE SEQUENCE</scope>
    <source>
        <strain evidence="1">CGMCC 1.12506</strain>
    </source>
</reference>
<sequence length="251" mass="28977">MAQVIAPFKIVGTIDDLNFYILENEKNIVREKGECGITSEQFYANPVFDPIRKQGREFGHAANKAKTFRRLFHPFFERAKDGAFAGRVNKLLLEILTEDQTNPIGNRTITEGLKTQYGRDLIVNFQGNRLKPLSEIMPEKWNWNPEKHEVKLEEINVATDIRWPGKATHVHFVAATCHWNEETDTFETCFSEEIILEKEEPTQTITLKTEAPNHPGLKITAILIAFSEYYRRRFKPLKRGLNTTTIIDVTE</sequence>
<dbReference type="AlphaFoldDB" id="A0A917DED5"/>
<organism evidence="1 2">
    <name type="scientific">Flavobacterium orientale</name>
    <dbReference type="NCBI Taxonomy" id="1756020"/>
    <lineage>
        <taxon>Bacteria</taxon>
        <taxon>Pseudomonadati</taxon>
        <taxon>Bacteroidota</taxon>
        <taxon>Flavobacteriia</taxon>
        <taxon>Flavobacteriales</taxon>
        <taxon>Flavobacteriaceae</taxon>
        <taxon>Flavobacterium</taxon>
    </lineage>
</organism>
<dbReference type="RefSeq" id="WP_188362467.1">
    <property type="nucleotide sequence ID" value="NZ_BMFG01000007.1"/>
</dbReference>
<name>A0A917DED5_9FLAO</name>
<protein>
    <submittedName>
        <fullName evidence="1">Uncharacterized protein</fullName>
    </submittedName>
</protein>
<proteinExistence type="predicted"/>
<gene>
    <name evidence="1" type="ORF">GCM10011343_20450</name>
</gene>
<dbReference type="EMBL" id="BMFG01000007">
    <property type="protein sequence ID" value="GGD30156.1"/>
    <property type="molecule type" value="Genomic_DNA"/>
</dbReference>
<reference evidence="1" key="1">
    <citation type="journal article" date="2014" name="Int. J. Syst. Evol. Microbiol.">
        <title>Complete genome sequence of Corynebacterium casei LMG S-19264T (=DSM 44701T), isolated from a smear-ripened cheese.</title>
        <authorList>
            <consortium name="US DOE Joint Genome Institute (JGI-PGF)"/>
            <person name="Walter F."/>
            <person name="Albersmeier A."/>
            <person name="Kalinowski J."/>
            <person name="Ruckert C."/>
        </authorList>
    </citation>
    <scope>NUCLEOTIDE SEQUENCE</scope>
    <source>
        <strain evidence="1">CGMCC 1.12506</strain>
    </source>
</reference>
<evidence type="ECO:0000313" key="2">
    <source>
        <dbReference type="Proteomes" id="UP000625735"/>
    </source>
</evidence>